<keyword evidence="5" id="KW-0418">Kinase</keyword>
<dbReference type="Proteomes" id="UP000019084">
    <property type="component" value="Unassembled WGS sequence"/>
</dbReference>
<dbReference type="Pfam" id="PF02518">
    <property type="entry name" value="HATPase_c"/>
    <property type="match status" value="1"/>
</dbReference>
<dbReference type="InterPro" id="IPR005467">
    <property type="entry name" value="His_kinase_dom"/>
</dbReference>
<dbReference type="PRINTS" id="PR00344">
    <property type="entry name" value="BCTRLSENSOR"/>
</dbReference>
<dbReference type="InterPro" id="IPR003661">
    <property type="entry name" value="HisK_dim/P_dom"/>
</dbReference>
<dbReference type="Pfam" id="PF00072">
    <property type="entry name" value="Response_reg"/>
    <property type="match status" value="3"/>
</dbReference>
<evidence type="ECO:0000313" key="13">
    <source>
        <dbReference type="Proteomes" id="UP000019084"/>
    </source>
</evidence>
<dbReference type="Gene3D" id="3.40.50.2300">
    <property type="match status" value="3"/>
</dbReference>
<evidence type="ECO:0000256" key="7">
    <source>
        <dbReference type="PROSITE-ProRule" id="PRU00169"/>
    </source>
</evidence>
<dbReference type="InterPro" id="IPR029016">
    <property type="entry name" value="GAF-like_dom_sf"/>
</dbReference>
<evidence type="ECO:0000313" key="12">
    <source>
        <dbReference type="EMBL" id="GAE57180.1"/>
    </source>
</evidence>
<feature type="domain" description="Response regulatory" evidence="11">
    <location>
        <begin position="827"/>
        <end position="943"/>
    </location>
</feature>
<organism evidence="12 13">
    <name type="scientific">Xanthomonas arboricola pv. pruni MAFF 301420</name>
    <dbReference type="NCBI Taxonomy" id="1418095"/>
    <lineage>
        <taxon>Bacteria</taxon>
        <taxon>Pseudomonadati</taxon>
        <taxon>Pseudomonadota</taxon>
        <taxon>Gammaproteobacteria</taxon>
        <taxon>Lysobacterales</taxon>
        <taxon>Lysobacteraceae</taxon>
        <taxon>Xanthomonas</taxon>
    </lineage>
</organism>
<keyword evidence="9" id="KW-1133">Transmembrane helix</keyword>
<dbReference type="SMART" id="SM00387">
    <property type="entry name" value="HATPase_c"/>
    <property type="match status" value="1"/>
</dbReference>
<keyword evidence="9" id="KW-0812">Transmembrane</keyword>
<feature type="transmembrane region" description="Helical" evidence="9">
    <location>
        <begin position="123"/>
        <end position="143"/>
    </location>
</feature>
<evidence type="ECO:0000256" key="8">
    <source>
        <dbReference type="SAM" id="Coils"/>
    </source>
</evidence>
<dbReference type="FunFam" id="3.30.565.10:FF:000010">
    <property type="entry name" value="Sensor histidine kinase RcsC"/>
    <property type="match status" value="1"/>
</dbReference>
<dbReference type="Gene3D" id="3.30.565.10">
    <property type="entry name" value="Histidine kinase-like ATPase, C-terminal domain"/>
    <property type="match status" value="1"/>
</dbReference>
<dbReference type="SUPFAM" id="SSF55781">
    <property type="entry name" value="GAF domain-like"/>
    <property type="match status" value="1"/>
</dbReference>
<dbReference type="InterPro" id="IPR001789">
    <property type="entry name" value="Sig_transdc_resp-reg_receiver"/>
</dbReference>
<dbReference type="Pfam" id="PF13185">
    <property type="entry name" value="GAF_2"/>
    <property type="match status" value="1"/>
</dbReference>
<dbReference type="SMART" id="SM00388">
    <property type="entry name" value="HisKA"/>
    <property type="match status" value="1"/>
</dbReference>
<comment type="catalytic activity">
    <reaction evidence="1">
        <text>ATP + protein L-histidine = ADP + protein N-phospho-L-histidine.</text>
        <dbReference type="EC" id="2.7.13.3"/>
    </reaction>
</comment>
<dbReference type="SMART" id="SM00065">
    <property type="entry name" value="GAF"/>
    <property type="match status" value="1"/>
</dbReference>
<evidence type="ECO:0000256" key="3">
    <source>
        <dbReference type="ARBA" id="ARBA00022553"/>
    </source>
</evidence>
<dbReference type="SMART" id="SM00448">
    <property type="entry name" value="REC"/>
    <property type="match status" value="3"/>
</dbReference>
<dbReference type="PROSITE" id="PS50110">
    <property type="entry name" value="RESPONSE_REGULATORY"/>
    <property type="match status" value="3"/>
</dbReference>
<feature type="modified residue" description="4-aspartylphosphate" evidence="7">
    <location>
        <position position="1022"/>
    </location>
</feature>
<dbReference type="Gene3D" id="3.30.450.40">
    <property type="match status" value="1"/>
</dbReference>
<dbReference type="InterPro" id="IPR036890">
    <property type="entry name" value="HATPase_C_sf"/>
</dbReference>
<dbReference type="GO" id="GO:0000155">
    <property type="term" value="F:phosphorelay sensor kinase activity"/>
    <property type="evidence" value="ECO:0007669"/>
    <property type="project" value="InterPro"/>
</dbReference>
<dbReference type="CDD" id="cd00082">
    <property type="entry name" value="HisKA"/>
    <property type="match status" value="1"/>
</dbReference>
<feature type="domain" description="Histidine kinase" evidence="10">
    <location>
        <begin position="410"/>
        <end position="630"/>
    </location>
</feature>
<dbReference type="InterPro" id="IPR003594">
    <property type="entry name" value="HATPase_dom"/>
</dbReference>
<evidence type="ECO:0000256" key="4">
    <source>
        <dbReference type="ARBA" id="ARBA00022679"/>
    </source>
</evidence>
<dbReference type="PROSITE" id="PS50109">
    <property type="entry name" value="HIS_KIN"/>
    <property type="match status" value="1"/>
</dbReference>
<reference evidence="12 13" key="1">
    <citation type="submission" date="2014-01" db="EMBL/GenBank/DDBJ databases">
        <title>Genome sequence and analysis of Xanthomonas arboricola pv. pruni.</title>
        <authorList>
            <person name="Fujikawa T."/>
            <person name="Nakazono-Nagaoka E."/>
        </authorList>
    </citation>
    <scope>NUCLEOTIDE SEQUENCE [LARGE SCALE GENOMIC DNA]</scope>
    <source>
        <strain evidence="13">MAFF 301420</strain>
    </source>
</reference>
<evidence type="ECO:0000256" key="6">
    <source>
        <dbReference type="ARBA" id="ARBA00023012"/>
    </source>
</evidence>
<dbReference type="Pfam" id="PF00512">
    <property type="entry name" value="HisKA"/>
    <property type="match status" value="1"/>
</dbReference>
<feature type="domain" description="Response regulatory" evidence="11">
    <location>
        <begin position="973"/>
        <end position="1089"/>
    </location>
</feature>
<feature type="modified residue" description="4-aspartylphosphate" evidence="7">
    <location>
        <position position="754"/>
    </location>
</feature>
<dbReference type="InterPro" id="IPR036097">
    <property type="entry name" value="HisK_dim/P_sf"/>
</dbReference>
<comment type="caution">
    <text evidence="12">The sequence shown here is derived from an EMBL/GenBank/DDBJ whole genome shotgun (WGS) entry which is preliminary data.</text>
</comment>
<keyword evidence="4" id="KW-0808">Transferase</keyword>
<feature type="domain" description="Response regulatory" evidence="11">
    <location>
        <begin position="705"/>
        <end position="818"/>
    </location>
</feature>
<evidence type="ECO:0000256" key="9">
    <source>
        <dbReference type="SAM" id="Phobius"/>
    </source>
</evidence>
<dbReference type="CDD" id="cd16922">
    <property type="entry name" value="HATPase_EvgS-ArcB-TorS-like"/>
    <property type="match status" value="1"/>
</dbReference>
<keyword evidence="3 7" id="KW-0597">Phosphoprotein</keyword>
<dbReference type="CDD" id="cd17546">
    <property type="entry name" value="REC_hyHK_CKI1_RcsC-like"/>
    <property type="match status" value="1"/>
</dbReference>
<accession>W4SKT5</accession>
<sequence length="1092" mass="118569">MREGCVQADPAAERQNPGDLRVKLIGYHDRPPCPVRAFMQNISTTRDRWVWVIAGALMAGTLGVELVTPLGYAVWLTYFVAVGVTVFQNRVQVPLVVTALSCVLLAVGFQLAPSSTSSSFSSINRSIGGVSFLAMALVVMQAIRARRQAELALWLQQAENTVEANLRGDHSPDDLANAAVRALCDTLDAQVGALYRIEGERLRLTGAAALPADASRTLPTDAGQLGEALRSGTVRRVRGVEAGHLQIASGLGRSACQELLLAPLIADGRVIGILELGRAAAQGTARTREEELLTRCGENIGLALRTALLRAQLVALLEETQRQSEELQTQQEELRVANEELEEQSRSLQQSQSDLELQQAELEQTNVQLEERTQALEAQKQALLIAQNQLVRNSNELSTASRYKSEFLANMSHELRTPLNSALILAKLLSDNKDGTLSPEQVKYAQAILSSNNDLLALINDILDLSKIEAGHVELADETVATSSVLQRLRETFEPLARQKGLALQLAAESDAPTQLVVDSQRLQQILKNLLANAIKFTEHGSVSLSIQAHTPGRVLFKVNDTGIGIVHEQTEVIFEAFRQADGSTRRRYGGTGLGLSISRDLAQRMGGSIRVDSQPGRGSCFTLELPIDGAPAELVTAAQANAGAMAIGTAPSSQSASGTAMASRLDGRATVASTEMPLPIPAAAAPPLQRADDDRDQRTRPGRLILAVEDEARFAQALVDLAHELDFDCVVAPSAEEALRLATELRPSGILLDIGLPDASGLSVLERLKRDPATRHIPVHVVSALERSQIALELGAVGYLIKPATRELLAGAIRQLEDTNARAVRRLLIVEDDSALRANLQLLLARDQLEIIAVGSIAEAMQQLAGSTFDCMVTDLALPDGSGYDLLERMAGNDAVAFPPVIVYTGRALTRDEEQRLRRYSKSIIIKGVRSPERLLDEVTLFLHSVEASLPSDQQRLLREARRRDAVLDGATVLLAEDDVRNIFALSSVLEPLGVTLQIARNGREALEHLAKHEVDLVLMDIMMPEMDGLTAMRQIRANRQWQDLPIIALTAKAMADDRERCLEAGANDYIAKPIDVDKLVSLCRVWCSRQ</sequence>
<protein>
    <recommendedName>
        <fullName evidence="2">histidine kinase</fullName>
        <ecNumber evidence="2">2.7.13.3</ecNumber>
    </recommendedName>
</protein>
<dbReference type="AlphaFoldDB" id="W4SKT5"/>
<dbReference type="SUPFAM" id="SSF52172">
    <property type="entry name" value="CheY-like"/>
    <property type="match status" value="3"/>
</dbReference>
<proteinExistence type="predicted"/>
<keyword evidence="9" id="KW-0472">Membrane</keyword>
<dbReference type="PANTHER" id="PTHR45339">
    <property type="entry name" value="HYBRID SIGNAL TRANSDUCTION HISTIDINE KINASE J"/>
    <property type="match status" value="1"/>
</dbReference>
<dbReference type="InterPro" id="IPR003018">
    <property type="entry name" value="GAF"/>
</dbReference>
<feature type="coiled-coil region" evidence="8">
    <location>
        <begin position="310"/>
        <end position="386"/>
    </location>
</feature>
<dbReference type="EC" id="2.7.13.3" evidence="2"/>
<feature type="modified residue" description="4-aspartylphosphate" evidence="7">
    <location>
        <position position="876"/>
    </location>
</feature>
<keyword evidence="8" id="KW-0175">Coiled coil</keyword>
<evidence type="ECO:0000256" key="1">
    <source>
        <dbReference type="ARBA" id="ARBA00000085"/>
    </source>
</evidence>
<evidence type="ECO:0000259" key="11">
    <source>
        <dbReference type="PROSITE" id="PS50110"/>
    </source>
</evidence>
<dbReference type="Gene3D" id="1.10.287.130">
    <property type="match status" value="1"/>
</dbReference>
<keyword evidence="6" id="KW-0902">Two-component regulatory system</keyword>
<dbReference type="InterPro" id="IPR004358">
    <property type="entry name" value="Sig_transdc_His_kin-like_C"/>
</dbReference>
<evidence type="ECO:0000259" key="10">
    <source>
        <dbReference type="PROSITE" id="PS50109"/>
    </source>
</evidence>
<dbReference type="EMBL" id="BAVC01000318">
    <property type="protein sequence ID" value="GAE57180.1"/>
    <property type="molecule type" value="Genomic_DNA"/>
</dbReference>
<dbReference type="SUPFAM" id="SSF47384">
    <property type="entry name" value="Homodimeric domain of signal transducing histidine kinase"/>
    <property type="match status" value="1"/>
</dbReference>
<dbReference type="SUPFAM" id="SSF55874">
    <property type="entry name" value="ATPase domain of HSP90 chaperone/DNA topoisomerase II/histidine kinase"/>
    <property type="match status" value="1"/>
</dbReference>
<dbReference type="InterPro" id="IPR011006">
    <property type="entry name" value="CheY-like_superfamily"/>
</dbReference>
<dbReference type="CDD" id="cd00156">
    <property type="entry name" value="REC"/>
    <property type="match status" value="1"/>
</dbReference>
<dbReference type="PANTHER" id="PTHR45339:SF1">
    <property type="entry name" value="HYBRID SIGNAL TRANSDUCTION HISTIDINE KINASE J"/>
    <property type="match status" value="1"/>
</dbReference>
<gene>
    <name evidence="12" type="ORF">XPR_3815</name>
</gene>
<feature type="transmembrane region" description="Helical" evidence="9">
    <location>
        <begin position="49"/>
        <end position="72"/>
    </location>
</feature>
<evidence type="ECO:0000256" key="2">
    <source>
        <dbReference type="ARBA" id="ARBA00012438"/>
    </source>
</evidence>
<evidence type="ECO:0000256" key="5">
    <source>
        <dbReference type="ARBA" id="ARBA00022777"/>
    </source>
</evidence>
<name>W4SKT5_9XANT</name>
<feature type="transmembrane region" description="Helical" evidence="9">
    <location>
        <begin position="92"/>
        <end position="111"/>
    </location>
</feature>